<feature type="domain" description="DDE-1" evidence="2">
    <location>
        <begin position="220"/>
        <end position="386"/>
    </location>
</feature>
<feature type="region of interest" description="Disordered" evidence="1">
    <location>
        <begin position="409"/>
        <end position="476"/>
    </location>
</feature>
<gene>
    <name evidence="4" type="ORF">ACEWY4_007096</name>
</gene>
<keyword evidence="5" id="KW-1185">Reference proteome</keyword>
<protein>
    <recommendedName>
        <fullName evidence="6">Transposase</fullName>
    </recommendedName>
</protein>
<comment type="caution">
    <text evidence="4">The sequence shown here is derived from an EMBL/GenBank/DDBJ whole genome shotgun (WGS) entry which is preliminary data.</text>
</comment>
<proteinExistence type="predicted"/>
<feature type="region of interest" description="Disordered" evidence="1">
    <location>
        <begin position="489"/>
        <end position="549"/>
    </location>
</feature>
<feature type="compositionally biased region" description="Acidic residues" evidence="1">
    <location>
        <begin position="518"/>
        <end position="541"/>
    </location>
</feature>
<dbReference type="AlphaFoldDB" id="A0ABD1KFB9"/>
<sequence length="647" mass="72771">MPRIYTRKTTWGLTPFREMESAAAEVMEGRMSLRAAARQRNINKSTLYRFIKKKREKGEVTAVAWGAVSQAKRVFSDEMEQDLANHLKSLADQFHGLSPLKCRELAFEFAVRNNVHVPENWSRRECAGEEWFIGFLTRNHLSVRTPEATSLGRVTAFNKTTVGEFFDNLAVVMDRYTFPPHRIYNVDETGVSAVQKPRQVVSEKGKKQVGSITSAERGELVTVVCAVNAAGNVIPPMFIFPRMRYKDIFLFGAPAGAKGTSSRTGWMNEEIWPEFLDHLIEHTNCSTDNPLLLILDNLKAHITLKACSALCRNRCAEAFTLPPHTSHRLQPLDVAVYGPFKAQYSQALDGWMRSNPGKTMSIYQIPGLVTEAFLSAVTPRNITSGFRSTGIFPFNRGIFPKDTFAPSMVSDRPNPLLEPTSTSSELPGPSVQPDPDVPHIQSQPGYVSPSEILPFPKCPPRVQTKRKRVKTAILTDTPEKQAIEKAYQEKGKLAGKTQNNKENGKPKKKPKKKIIETSSDESDVAVPLEDDDDDEDDDEEGSVFSPTDLNPGDFVLVNFATKHRTVRYVGMVEQVEGDEILTQFLRRIQGSQKVWERPTFSIKENYVAHVPKSDVVKKLPQPKRRGGTTRREQLFTFPCNFQGWIVE</sequence>
<evidence type="ECO:0000313" key="5">
    <source>
        <dbReference type="Proteomes" id="UP001591681"/>
    </source>
</evidence>
<evidence type="ECO:0008006" key="6">
    <source>
        <dbReference type="Google" id="ProtNLM"/>
    </source>
</evidence>
<dbReference type="Gene3D" id="1.10.10.60">
    <property type="entry name" value="Homeodomain-like"/>
    <property type="match status" value="1"/>
</dbReference>
<dbReference type="PANTHER" id="PTHR19303:SF71">
    <property type="entry name" value="ZINC FINGER PHD-TYPE DOMAIN-CONTAINING PROTEIN"/>
    <property type="match status" value="1"/>
</dbReference>
<dbReference type="InterPro" id="IPR050863">
    <property type="entry name" value="CenT-Element_Derived"/>
</dbReference>
<dbReference type="Pfam" id="PF05225">
    <property type="entry name" value="HTH_psq"/>
    <property type="match status" value="1"/>
</dbReference>
<evidence type="ECO:0000259" key="3">
    <source>
        <dbReference type="Pfam" id="PF05225"/>
    </source>
</evidence>
<dbReference type="InterPro" id="IPR004875">
    <property type="entry name" value="DDE_SF_endonuclease_dom"/>
</dbReference>
<evidence type="ECO:0000313" key="4">
    <source>
        <dbReference type="EMBL" id="KAL2097889.1"/>
    </source>
</evidence>
<dbReference type="Proteomes" id="UP001591681">
    <property type="component" value="Unassembled WGS sequence"/>
</dbReference>
<dbReference type="EMBL" id="JBHFQA010000006">
    <property type="protein sequence ID" value="KAL2097889.1"/>
    <property type="molecule type" value="Genomic_DNA"/>
</dbReference>
<organism evidence="4 5">
    <name type="scientific">Coilia grayii</name>
    <name type="common">Gray's grenadier anchovy</name>
    <dbReference type="NCBI Taxonomy" id="363190"/>
    <lineage>
        <taxon>Eukaryota</taxon>
        <taxon>Metazoa</taxon>
        <taxon>Chordata</taxon>
        <taxon>Craniata</taxon>
        <taxon>Vertebrata</taxon>
        <taxon>Euteleostomi</taxon>
        <taxon>Actinopterygii</taxon>
        <taxon>Neopterygii</taxon>
        <taxon>Teleostei</taxon>
        <taxon>Clupei</taxon>
        <taxon>Clupeiformes</taxon>
        <taxon>Clupeoidei</taxon>
        <taxon>Engraulidae</taxon>
        <taxon>Coilinae</taxon>
        <taxon>Coilia</taxon>
    </lineage>
</organism>
<dbReference type="InterPro" id="IPR007889">
    <property type="entry name" value="HTH_Psq"/>
</dbReference>
<accession>A0ABD1KFB9</accession>
<reference evidence="4 5" key="1">
    <citation type="submission" date="2024-09" db="EMBL/GenBank/DDBJ databases">
        <title>A chromosome-level genome assembly of Gray's grenadier anchovy, Coilia grayii.</title>
        <authorList>
            <person name="Fu Z."/>
        </authorList>
    </citation>
    <scope>NUCLEOTIDE SEQUENCE [LARGE SCALE GENOMIC DNA]</scope>
    <source>
        <strain evidence="4">G4</strain>
        <tissue evidence="4">Muscle</tissue>
    </source>
</reference>
<evidence type="ECO:0000259" key="2">
    <source>
        <dbReference type="Pfam" id="PF03184"/>
    </source>
</evidence>
<feature type="domain" description="HTH psq-type" evidence="3">
    <location>
        <begin position="18"/>
        <end position="54"/>
    </location>
</feature>
<evidence type="ECO:0000256" key="1">
    <source>
        <dbReference type="SAM" id="MobiDB-lite"/>
    </source>
</evidence>
<name>A0ABD1KFB9_9TELE</name>
<dbReference type="Pfam" id="PF03184">
    <property type="entry name" value="DDE_1"/>
    <property type="match status" value="1"/>
</dbReference>
<dbReference type="PANTHER" id="PTHR19303">
    <property type="entry name" value="TRANSPOSON"/>
    <property type="match status" value="1"/>
</dbReference>